<keyword evidence="2" id="KW-1185">Reference proteome</keyword>
<feature type="non-terminal residue" evidence="1">
    <location>
        <position position="1"/>
    </location>
</feature>
<evidence type="ECO:0000313" key="1">
    <source>
        <dbReference type="EMBL" id="APB34907.1"/>
    </source>
</evidence>
<evidence type="ECO:0000313" key="2">
    <source>
        <dbReference type="Proteomes" id="UP000180235"/>
    </source>
</evidence>
<protein>
    <submittedName>
        <fullName evidence="1">P-loop ATPase</fullName>
    </submittedName>
</protein>
<proteinExistence type="predicted"/>
<name>A0A1J0AG80_9CYAN</name>
<reference evidence="1 2" key="1">
    <citation type="submission" date="2016-10" db="EMBL/GenBank/DDBJ databases">
        <title>Description of Gloeomargarita lithophora gen. nov., sp. nov., a thylakoid-bearing basal-branching cyanobacterium with intracellular carbonates, and proposal for Gloeomargaritales ord. nov.</title>
        <authorList>
            <person name="Moreira D."/>
            <person name="Tavera R."/>
            <person name="Benzerara K."/>
            <person name="Skouri-Panet F."/>
            <person name="Couradeau E."/>
            <person name="Gerard E."/>
            <person name="Loussert C."/>
            <person name="Novelo E."/>
            <person name="Zivanovic Y."/>
            <person name="Lopez-Garcia P."/>
        </authorList>
    </citation>
    <scope>NUCLEOTIDE SEQUENCE [LARGE SCALE GENOMIC DNA]</scope>
    <source>
        <strain evidence="1 2">D10</strain>
    </source>
</reference>
<gene>
    <name evidence="1" type="ORF">GlitD10_2567</name>
</gene>
<sequence length="13" mass="1282">SSKLHPSAKISAG</sequence>
<dbReference type="KEGG" id="glt:GlitD10_2567"/>
<dbReference type="EMBL" id="CP017675">
    <property type="protein sequence ID" value="APB34907.1"/>
    <property type="molecule type" value="Genomic_DNA"/>
</dbReference>
<dbReference type="Proteomes" id="UP000180235">
    <property type="component" value="Chromosome"/>
</dbReference>
<accession>A0A1J0AG80</accession>
<organism evidence="1 2">
    <name type="scientific">Gloeomargarita lithophora Alchichica-D10</name>
    <dbReference type="NCBI Taxonomy" id="1188229"/>
    <lineage>
        <taxon>Bacteria</taxon>
        <taxon>Bacillati</taxon>
        <taxon>Cyanobacteriota</taxon>
        <taxon>Cyanophyceae</taxon>
        <taxon>Gloeomargaritales</taxon>
        <taxon>Gloeomargaritaceae</taxon>
        <taxon>Gloeomargarita</taxon>
    </lineage>
</organism>